<dbReference type="InterPro" id="IPR014729">
    <property type="entry name" value="Rossmann-like_a/b/a_fold"/>
</dbReference>
<dbReference type="Pfam" id="PF00582">
    <property type="entry name" value="Usp"/>
    <property type="match status" value="2"/>
</dbReference>
<dbReference type="SUPFAM" id="SSF52402">
    <property type="entry name" value="Adenine nucleotide alpha hydrolases-like"/>
    <property type="match status" value="2"/>
</dbReference>
<dbReference type="Gene3D" id="3.40.50.620">
    <property type="entry name" value="HUPs"/>
    <property type="match status" value="2"/>
</dbReference>
<evidence type="ECO:0000256" key="1">
    <source>
        <dbReference type="ARBA" id="ARBA00008791"/>
    </source>
</evidence>
<dbReference type="InterPro" id="IPR006015">
    <property type="entry name" value="Universal_stress_UspA"/>
</dbReference>
<evidence type="ECO:0000259" key="2">
    <source>
        <dbReference type="Pfam" id="PF00582"/>
    </source>
</evidence>
<sequence length="303" mass="30848">MTPGTPQEQVREVVVGVDGSDGSRRALSWALQEARLRGVGVRAVPVWTGGRPRGDGDGPAAVAEFEQAVEARVRADAAEAAQATGASGVPVLVEVRYGHPARSLMAAAGDDAVLVVGSRGTGGLRGLLVGSVSQQCAQYADCPVVVVRGDVPGERVPELRRVVVGVDGSDSSVAAARLASAEAGLRNAGLHVVHAWADTVSGYGGLPWVVPDTTLAEQAQATLRESLRAAGLDAAPGDRVRSEVRQGIDWDVLLDVAEGADLLVVGSRGRAGWAGLLLGSVGLHAVTAAPCPVLVVRPPGTVG</sequence>
<accession>A0A1H3AN65</accession>
<proteinExistence type="inferred from homology"/>
<reference evidence="4" key="1">
    <citation type="submission" date="2016-10" db="EMBL/GenBank/DDBJ databases">
        <authorList>
            <person name="Varghese N."/>
            <person name="Submissions S."/>
        </authorList>
    </citation>
    <scope>NUCLEOTIDE SEQUENCE [LARGE SCALE GENOMIC DNA]</scope>
    <source>
        <strain evidence="4">DSM 45422</strain>
    </source>
</reference>
<dbReference type="OrthoDB" id="9816117at2"/>
<feature type="domain" description="UspA" evidence="2">
    <location>
        <begin position="11"/>
        <end position="148"/>
    </location>
</feature>
<dbReference type="EMBL" id="FNOT01000001">
    <property type="protein sequence ID" value="SDX31127.1"/>
    <property type="molecule type" value="Genomic_DNA"/>
</dbReference>
<dbReference type="RefSeq" id="WP_091150397.1">
    <property type="nucleotide sequence ID" value="NZ_FNOT01000001.1"/>
</dbReference>
<dbReference type="PANTHER" id="PTHR46268">
    <property type="entry name" value="STRESS RESPONSE PROTEIN NHAX"/>
    <property type="match status" value="1"/>
</dbReference>
<keyword evidence="4" id="KW-1185">Reference proteome</keyword>
<dbReference type="STRING" id="1137993.SAMN05660209_00119"/>
<evidence type="ECO:0000313" key="4">
    <source>
        <dbReference type="Proteomes" id="UP000198921"/>
    </source>
</evidence>
<name>A0A1H3AN65_9ACTN</name>
<comment type="similarity">
    <text evidence="1">Belongs to the universal stress protein A family.</text>
</comment>
<feature type="domain" description="UspA" evidence="2">
    <location>
        <begin position="160"/>
        <end position="297"/>
    </location>
</feature>
<evidence type="ECO:0000313" key="3">
    <source>
        <dbReference type="EMBL" id="SDX31127.1"/>
    </source>
</evidence>
<gene>
    <name evidence="3" type="ORF">SAMN05660209_00119</name>
</gene>
<dbReference type="CDD" id="cd00293">
    <property type="entry name" value="USP-like"/>
    <property type="match status" value="1"/>
</dbReference>
<dbReference type="PANTHER" id="PTHR46268:SF6">
    <property type="entry name" value="UNIVERSAL STRESS PROTEIN UP12"/>
    <property type="match status" value="1"/>
</dbReference>
<dbReference type="PRINTS" id="PR01438">
    <property type="entry name" value="UNVRSLSTRESS"/>
</dbReference>
<protein>
    <submittedName>
        <fullName evidence="3">Nucleotide-binding universal stress protein, UspA family</fullName>
    </submittedName>
</protein>
<organism evidence="3 4">
    <name type="scientific">Geodermatophilus africanus</name>
    <dbReference type="NCBI Taxonomy" id="1137993"/>
    <lineage>
        <taxon>Bacteria</taxon>
        <taxon>Bacillati</taxon>
        <taxon>Actinomycetota</taxon>
        <taxon>Actinomycetes</taxon>
        <taxon>Geodermatophilales</taxon>
        <taxon>Geodermatophilaceae</taxon>
        <taxon>Geodermatophilus</taxon>
    </lineage>
</organism>
<dbReference type="AlphaFoldDB" id="A0A1H3AN65"/>
<dbReference type="Proteomes" id="UP000198921">
    <property type="component" value="Unassembled WGS sequence"/>
</dbReference>
<dbReference type="InterPro" id="IPR006016">
    <property type="entry name" value="UspA"/>
</dbReference>